<evidence type="ECO:0000256" key="1">
    <source>
        <dbReference type="SAM" id="MobiDB-lite"/>
    </source>
</evidence>
<feature type="transmembrane region" description="Helical" evidence="2">
    <location>
        <begin position="38"/>
        <end position="61"/>
    </location>
</feature>
<name>A0A8B6HIS7_MYTGA</name>
<dbReference type="OrthoDB" id="6151390at2759"/>
<comment type="caution">
    <text evidence="3">The sequence shown here is derived from an EMBL/GenBank/DDBJ whole genome shotgun (WGS) entry which is preliminary data.</text>
</comment>
<evidence type="ECO:0000313" key="4">
    <source>
        <dbReference type="Proteomes" id="UP000596742"/>
    </source>
</evidence>
<feature type="transmembrane region" description="Helical" evidence="2">
    <location>
        <begin position="360"/>
        <end position="379"/>
    </location>
</feature>
<evidence type="ECO:0000256" key="2">
    <source>
        <dbReference type="SAM" id="Phobius"/>
    </source>
</evidence>
<keyword evidence="2" id="KW-1133">Transmembrane helix</keyword>
<dbReference type="AlphaFoldDB" id="A0A8B6HIS7"/>
<evidence type="ECO:0008006" key="5">
    <source>
        <dbReference type="Google" id="ProtNLM"/>
    </source>
</evidence>
<feature type="transmembrane region" description="Helical" evidence="2">
    <location>
        <begin position="400"/>
        <end position="426"/>
    </location>
</feature>
<protein>
    <recommendedName>
        <fullName evidence="5">Tetraspanin</fullName>
    </recommendedName>
</protein>
<sequence>MMSFYIKYGDDILDYDVIKIADIEHAAGMPLGTAVKSVVFSFIGVFVLEFITGVCGMLGVLRHSKTMLSIKYSLDKLATYTKAYENVGPSNYRYTIFPNFKRMLNCQGLIHPTTYSSLHIDDVYDCRDAYAERYSTYIETYFGLIVTCIMCQIVAAGLLGLGLTLIGDVMISDYDIRYIFYRIEFYHYYFYDILVGVAASAVVIGILTIINAIVGLFGSWRKSPTLIVTLKCCGEDTFSSIHGDGFCCVNAHESNMDMTTGTYTSSNVLNPFGGCGGLRTSTCSESILFKTRMYIGWFLALLLLQICLETVTVILANQEYSVILSIEKSKKTNLFQKILKGIKSILISAWRRSKVTSTSIGSILILSVGVFVLAINIRYDLVFGNRYIQDLLSQIHIENISLQAAINFCSIVTVTFSAINILASIYSTIIIVMVCEKWRYRLTILINPKLEEKLQYEIKRYQYSNASAQYSSFYSKNWNTLFIKAKCCGVGASNDDSFYGSTWYFSSSNQHIPVQCCKSQTILYPYASQTDENCTNFRLPDSYHKQGCDAAIENQLQKYSLPFMVFTSIIIVAEICLIVQNAQSLIPSRTKSNLEQQLVGTGRTIEENCATTSKSDRKHSNENVRYTEQTSITKKETPVIKNESLNMANINSEENLTNSMAFKPTVSLDNEPDENHENMQQQDQKIIDDNNETTNVNSSNDKNDQEGIKMTPLEENTNVLSEKQISEKNRNTDINDGTSTSLDVDN</sequence>
<gene>
    <name evidence="3" type="ORF">MGAL_10B024791</name>
</gene>
<proteinExistence type="predicted"/>
<feature type="transmembrane region" description="Helical" evidence="2">
    <location>
        <begin position="186"/>
        <end position="217"/>
    </location>
</feature>
<reference evidence="3" key="1">
    <citation type="submission" date="2018-11" db="EMBL/GenBank/DDBJ databases">
        <authorList>
            <person name="Alioto T."/>
            <person name="Alioto T."/>
        </authorList>
    </citation>
    <scope>NUCLEOTIDE SEQUENCE</scope>
</reference>
<feature type="region of interest" description="Disordered" evidence="1">
    <location>
        <begin position="656"/>
        <end position="746"/>
    </location>
</feature>
<dbReference type="EMBL" id="UYJE01010188">
    <property type="protein sequence ID" value="VDI80567.1"/>
    <property type="molecule type" value="Genomic_DNA"/>
</dbReference>
<feature type="transmembrane region" description="Helical" evidence="2">
    <location>
        <begin position="294"/>
        <end position="316"/>
    </location>
</feature>
<keyword evidence="2" id="KW-0472">Membrane</keyword>
<organism evidence="3 4">
    <name type="scientific">Mytilus galloprovincialis</name>
    <name type="common">Mediterranean mussel</name>
    <dbReference type="NCBI Taxonomy" id="29158"/>
    <lineage>
        <taxon>Eukaryota</taxon>
        <taxon>Metazoa</taxon>
        <taxon>Spiralia</taxon>
        <taxon>Lophotrochozoa</taxon>
        <taxon>Mollusca</taxon>
        <taxon>Bivalvia</taxon>
        <taxon>Autobranchia</taxon>
        <taxon>Pteriomorphia</taxon>
        <taxon>Mytilida</taxon>
        <taxon>Mytiloidea</taxon>
        <taxon>Mytilidae</taxon>
        <taxon>Mytilinae</taxon>
        <taxon>Mytilus</taxon>
    </lineage>
</organism>
<feature type="compositionally biased region" description="Polar residues" evidence="1">
    <location>
        <begin position="734"/>
        <end position="746"/>
    </location>
</feature>
<feature type="compositionally biased region" description="Basic and acidic residues" evidence="1">
    <location>
        <begin position="724"/>
        <end position="733"/>
    </location>
</feature>
<accession>A0A8B6HIS7</accession>
<keyword evidence="4" id="KW-1185">Reference proteome</keyword>
<dbReference type="Proteomes" id="UP000596742">
    <property type="component" value="Unassembled WGS sequence"/>
</dbReference>
<feature type="region of interest" description="Disordered" evidence="1">
    <location>
        <begin position="610"/>
        <end position="632"/>
    </location>
</feature>
<feature type="compositionally biased region" description="Polar residues" evidence="1">
    <location>
        <begin position="623"/>
        <end position="632"/>
    </location>
</feature>
<evidence type="ECO:0000313" key="3">
    <source>
        <dbReference type="EMBL" id="VDI80567.1"/>
    </source>
</evidence>
<feature type="compositionally biased region" description="Polar residues" evidence="1">
    <location>
        <begin position="714"/>
        <end position="723"/>
    </location>
</feature>
<feature type="transmembrane region" description="Helical" evidence="2">
    <location>
        <begin position="141"/>
        <end position="166"/>
    </location>
</feature>
<keyword evidence="2" id="KW-0812">Transmembrane</keyword>